<organism evidence="1">
    <name type="scientific">Magallana gigas</name>
    <name type="common">Pacific oyster</name>
    <name type="synonym">Crassostrea gigas</name>
    <dbReference type="NCBI Taxonomy" id="29159"/>
    <lineage>
        <taxon>Eukaryota</taxon>
        <taxon>Metazoa</taxon>
        <taxon>Spiralia</taxon>
        <taxon>Lophotrochozoa</taxon>
        <taxon>Mollusca</taxon>
        <taxon>Bivalvia</taxon>
        <taxon>Autobranchia</taxon>
        <taxon>Pteriomorphia</taxon>
        <taxon>Ostreida</taxon>
        <taxon>Ostreoidea</taxon>
        <taxon>Ostreidae</taxon>
        <taxon>Magallana</taxon>
    </lineage>
</organism>
<sequence length="52" mass="6091">MVTYRMPRVHTRCRTQWSLIRKCRLGATESNVSSVLVSVTMFRSQQVIAQDY</sequence>
<dbReference type="AlphaFoldDB" id="K1QPV0"/>
<dbReference type="HOGENOM" id="CLU_3089283_0_0_1"/>
<name>K1QPV0_MAGGI</name>
<dbReference type="InParanoid" id="K1QPV0"/>
<dbReference type="EMBL" id="JH816265">
    <property type="protein sequence ID" value="EKC38972.1"/>
    <property type="molecule type" value="Genomic_DNA"/>
</dbReference>
<gene>
    <name evidence="1" type="ORF">CGI_10026741</name>
</gene>
<evidence type="ECO:0000313" key="1">
    <source>
        <dbReference type="EMBL" id="EKC38972.1"/>
    </source>
</evidence>
<proteinExistence type="predicted"/>
<protein>
    <submittedName>
        <fullName evidence="1">Uncharacterized protein</fullName>
    </submittedName>
</protein>
<accession>K1QPV0</accession>
<reference evidence="1" key="1">
    <citation type="journal article" date="2012" name="Nature">
        <title>The oyster genome reveals stress adaptation and complexity of shell formation.</title>
        <authorList>
            <person name="Zhang G."/>
            <person name="Fang X."/>
            <person name="Guo X."/>
            <person name="Li L."/>
            <person name="Luo R."/>
            <person name="Xu F."/>
            <person name="Yang P."/>
            <person name="Zhang L."/>
            <person name="Wang X."/>
            <person name="Qi H."/>
            <person name="Xiong Z."/>
            <person name="Que H."/>
            <person name="Xie Y."/>
            <person name="Holland P.W."/>
            <person name="Paps J."/>
            <person name="Zhu Y."/>
            <person name="Wu F."/>
            <person name="Chen Y."/>
            <person name="Wang J."/>
            <person name="Peng C."/>
            <person name="Meng J."/>
            <person name="Yang L."/>
            <person name="Liu J."/>
            <person name="Wen B."/>
            <person name="Zhang N."/>
            <person name="Huang Z."/>
            <person name="Zhu Q."/>
            <person name="Feng Y."/>
            <person name="Mount A."/>
            <person name="Hedgecock D."/>
            <person name="Xu Z."/>
            <person name="Liu Y."/>
            <person name="Domazet-Loso T."/>
            <person name="Du Y."/>
            <person name="Sun X."/>
            <person name="Zhang S."/>
            <person name="Liu B."/>
            <person name="Cheng P."/>
            <person name="Jiang X."/>
            <person name="Li J."/>
            <person name="Fan D."/>
            <person name="Wang W."/>
            <person name="Fu W."/>
            <person name="Wang T."/>
            <person name="Wang B."/>
            <person name="Zhang J."/>
            <person name="Peng Z."/>
            <person name="Li Y."/>
            <person name="Li N."/>
            <person name="Wang J."/>
            <person name="Chen M."/>
            <person name="He Y."/>
            <person name="Tan F."/>
            <person name="Song X."/>
            <person name="Zheng Q."/>
            <person name="Huang R."/>
            <person name="Yang H."/>
            <person name="Du X."/>
            <person name="Chen L."/>
            <person name="Yang M."/>
            <person name="Gaffney P.M."/>
            <person name="Wang S."/>
            <person name="Luo L."/>
            <person name="She Z."/>
            <person name="Ming Y."/>
            <person name="Huang W."/>
            <person name="Zhang S."/>
            <person name="Huang B."/>
            <person name="Zhang Y."/>
            <person name="Qu T."/>
            <person name="Ni P."/>
            <person name="Miao G."/>
            <person name="Wang J."/>
            <person name="Wang Q."/>
            <person name="Steinberg C.E."/>
            <person name="Wang H."/>
            <person name="Li N."/>
            <person name="Qian L."/>
            <person name="Zhang G."/>
            <person name="Li Y."/>
            <person name="Yang H."/>
            <person name="Liu X."/>
            <person name="Wang J."/>
            <person name="Yin Y."/>
            <person name="Wang J."/>
        </authorList>
    </citation>
    <scope>NUCLEOTIDE SEQUENCE [LARGE SCALE GENOMIC DNA]</scope>
    <source>
        <strain evidence="1">05x7-T-G4-1.051#20</strain>
    </source>
</reference>